<name>A0ABN8HZL6_9NEOP</name>
<proteinExistence type="predicted"/>
<feature type="compositionally biased region" description="Polar residues" evidence="1">
    <location>
        <begin position="235"/>
        <end position="261"/>
    </location>
</feature>
<feature type="region of interest" description="Disordered" evidence="1">
    <location>
        <begin position="211"/>
        <end position="274"/>
    </location>
</feature>
<organism evidence="2 3">
    <name type="scientific">Iphiclides podalirius</name>
    <name type="common">scarce swallowtail</name>
    <dbReference type="NCBI Taxonomy" id="110791"/>
    <lineage>
        <taxon>Eukaryota</taxon>
        <taxon>Metazoa</taxon>
        <taxon>Ecdysozoa</taxon>
        <taxon>Arthropoda</taxon>
        <taxon>Hexapoda</taxon>
        <taxon>Insecta</taxon>
        <taxon>Pterygota</taxon>
        <taxon>Neoptera</taxon>
        <taxon>Endopterygota</taxon>
        <taxon>Lepidoptera</taxon>
        <taxon>Glossata</taxon>
        <taxon>Ditrysia</taxon>
        <taxon>Papilionoidea</taxon>
        <taxon>Papilionidae</taxon>
        <taxon>Papilioninae</taxon>
        <taxon>Iphiclides</taxon>
    </lineage>
</organism>
<feature type="non-terminal residue" evidence="2">
    <location>
        <position position="290"/>
    </location>
</feature>
<evidence type="ECO:0000313" key="2">
    <source>
        <dbReference type="EMBL" id="CAH2042223.1"/>
    </source>
</evidence>
<keyword evidence="3" id="KW-1185">Reference proteome</keyword>
<evidence type="ECO:0000313" key="3">
    <source>
        <dbReference type="Proteomes" id="UP000837857"/>
    </source>
</evidence>
<evidence type="ECO:0000256" key="1">
    <source>
        <dbReference type="SAM" id="MobiDB-lite"/>
    </source>
</evidence>
<dbReference type="EMBL" id="OW152826">
    <property type="protein sequence ID" value="CAH2042223.1"/>
    <property type="molecule type" value="Genomic_DNA"/>
</dbReference>
<dbReference type="InterPro" id="IPR032150">
    <property type="entry name" value="DUF4820"/>
</dbReference>
<accession>A0ABN8HZL6</accession>
<feature type="compositionally biased region" description="Polar residues" evidence="1">
    <location>
        <begin position="215"/>
        <end position="228"/>
    </location>
</feature>
<protein>
    <submittedName>
        <fullName evidence="2">Uncharacterized protein</fullName>
    </submittedName>
</protein>
<dbReference type="Pfam" id="PF16091">
    <property type="entry name" value="DUF4820"/>
    <property type="match status" value="1"/>
</dbReference>
<sequence length="290" mass="32857">MEVLFFAQETLQSVAEYAVSYRLGQTVLRQVDRVLWTIEKSALWAVPPPLDQDDQPQPELIRPLPWVFFLALLIVLRVVRESMSLLNLVLGKPPLRSAEMVTYIQGKRRYLRTLKYQGNRMMRARGNPVQPRRPWYSGAQSLFELTMCFRRQTPVYSNNNTSRVSNNEEVLVVKRNKRGRQEASLVASTSETSMERLIEKMMVDLQADSDDDCSYTLTNPTSGMSDQSDIGIDSGQETSPRNDATPRQSKCQINDSCQVDSSRAVGDDSSHKRARLSSCHAAAVFSWADS</sequence>
<gene>
    <name evidence="2" type="ORF">IPOD504_LOCUS3672</name>
</gene>
<dbReference type="Proteomes" id="UP000837857">
    <property type="component" value="Chromosome 14"/>
</dbReference>
<reference evidence="2" key="1">
    <citation type="submission" date="2022-03" db="EMBL/GenBank/DDBJ databases">
        <authorList>
            <person name="Martin H S."/>
        </authorList>
    </citation>
    <scope>NUCLEOTIDE SEQUENCE</scope>
</reference>